<comment type="similarity">
    <text evidence="1">Belongs to the protein kinase superfamily. STE Ser/Thr protein kinase family. STE20 subfamily.</text>
</comment>
<evidence type="ECO:0000259" key="9">
    <source>
        <dbReference type="PROSITE" id="PS50011"/>
    </source>
</evidence>
<comment type="catalytic activity">
    <reaction evidence="7">
        <text>L-threonyl-[protein] + ATP = O-phospho-L-threonyl-[protein] + ADP + H(+)</text>
        <dbReference type="Rhea" id="RHEA:46608"/>
        <dbReference type="Rhea" id="RHEA-COMP:11060"/>
        <dbReference type="Rhea" id="RHEA-COMP:11605"/>
        <dbReference type="ChEBI" id="CHEBI:15378"/>
        <dbReference type="ChEBI" id="CHEBI:30013"/>
        <dbReference type="ChEBI" id="CHEBI:30616"/>
        <dbReference type="ChEBI" id="CHEBI:61977"/>
        <dbReference type="ChEBI" id="CHEBI:456216"/>
        <dbReference type="EC" id="2.7.11.1"/>
    </reaction>
</comment>
<evidence type="ECO:0000313" key="10">
    <source>
        <dbReference type="EMBL" id="KFX50181.1"/>
    </source>
</evidence>
<evidence type="ECO:0000256" key="4">
    <source>
        <dbReference type="ARBA" id="ARBA00022741"/>
    </source>
</evidence>
<dbReference type="PROSITE" id="PS50011">
    <property type="entry name" value="PROTEIN_KINASE_DOM"/>
    <property type="match status" value="1"/>
</dbReference>
<name>A0A093VU69_TALMA</name>
<dbReference type="PROSITE" id="PS00108">
    <property type="entry name" value="PROTEIN_KINASE_ST"/>
    <property type="match status" value="1"/>
</dbReference>
<comment type="catalytic activity">
    <reaction evidence="8">
        <text>L-seryl-[protein] + ATP = O-phospho-L-seryl-[protein] + ADP + H(+)</text>
        <dbReference type="Rhea" id="RHEA:17989"/>
        <dbReference type="Rhea" id="RHEA-COMP:9863"/>
        <dbReference type="Rhea" id="RHEA-COMP:11604"/>
        <dbReference type="ChEBI" id="CHEBI:15378"/>
        <dbReference type="ChEBI" id="CHEBI:29999"/>
        <dbReference type="ChEBI" id="CHEBI:30616"/>
        <dbReference type="ChEBI" id="CHEBI:83421"/>
        <dbReference type="ChEBI" id="CHEBI:456216"/>
        <dbReference type="EC" id="2.7.11.1"/>
    </reaction>
</comment>
<dbReference type="EMBL" id="JPOX01000008">
    <property type="protein sequence ID" value="KFX50181.1"/>
    <property type="molecule type" value="Genomic_DNA"/>
</dbReference>
<evidence type="ECO:0000256" key="3">
    <source>
        <dbReference type="ARBA" id="ARBA00022679"/>
    </source>
</evidence>
<feature type="domain" description="Protein kinase" evidence="9">
    <location>
        <begin position="1"/>
        <end position="138"/>
    </location>
</feature>
<dbReference type="InterPro" id="IPR008271">
    <property type="entry name" value="Ser/Thr_kinase_AS"/>
</dbReference>
<evidence type="ECO:0000256" key="6">
    <source>
        <dbReference type="ARBA" id="ARBA00022840"/>
    </source>
</evidence>
<evidence type="ECO:0000256" key="8">
    <source>
        <dbReference type="ARBA" id="ARBA00048679"/>
    </source>
</evidence>
<dbReference type="GO" id="GO:0004674">
    <property type="term" value="F:protein serine/threonine kinase activity"/>
    <property type="evidence" value="ECO:0007669"/>
    <property type="project" value="UniProtKB-KW"/>
</dbReference>
<dbReference type="SUPFAM" id="SSF56112">
    <property type="entry name" value="Protein kinase-like (PK-like)"/>
    <property type="match status" value="1"/>
</dbReference>
<evidence type="ECO:0000256" key="7">
    <source>
        <dbReference type="ARBA" id="ARBA00047899"/>
    </source>
</evidence>
<dbReference type="PANTHER" id="PTHR48012">
    <property type="entry name" value="STERILE20-LIKE KINASE, ISOFORM B-RELATED"/>
    <property type="match status" value="1"/>
</dbReference>
<keyword evidence="5 10" id="KW-0418">Kinase</keyword>
<keyword evidence="6" id="KW-0067">ATP-binding</keyword>
<dbReference type="GO" id="GO:0005737">
    <property type="term" value="C:cytoplasm"/>
    <property type="evidence" value="ECO:0007669"/>
    <property type="project" value="TreeGrafter"/>
</dbReference>
<dbReference type="GO" id="GO:0005524">
    <property type="term" value="F:ATP binding"/>
    <property type="evidence" value="ECO:0007669"/>
    <property type="project" value="UniProtKB-KW"/>
</dbReference>
<evidence type="ECO:0000256" key="5">
    <source>
        <dbReference type="ARBA" id="ARBA00022777"/>
    </source>
</evidence>
<gene>
    <name evidence="10" type="ORF">GQ26_0083230</name>
</gene>
<sequence length="138" mass="15173">MDVTLDQLLSTVKLKEPQIAFLCKEILQGLAYIHEELHVHHGDVKPPNIFLTLNGQVKIGNIAVSLLQQVPEDNSEDVKSVGRVIKEILEPGDSKKNPSSVVLRNTDNGGDNIRAFMSATQTSSLRNLLNVVLDVSHL</sequence>
<keyword evidence="3" id="KW-0808">Transferase</keyword>
<organism evidence="10">
    <name type="scientific">Talaromyces marneffei PM1</name>
    <dbReference type="NCBI Taxonomy" id="1077442"/>
    <lineage>
        <taxon>Eukaryota</taxon>
        <taxon>Fungi</taxon>
        <taxon>Dikarya</taxon>
        <taxon>Ascomycota</taxon>
        <taxon>Pezizomycotina</taxon>
        <taxon>Eurotiomycetes</taxon>
        <taxon>Eurotiomycetidae</taxon>
        <taxon>Eurotiales</taxon>
        <taxon>Trichocomaceae</taxon>
        <taxon>Talaromyces</taxon>
        <taxon>Talaromyces sect. Talaromyces</taxon>
    </lineage>
</organism>
<evidence type="ECO:0000256" key="1">
    <source>
        <dbReference type="ARBA" id="ARBA00008874"/>
    </source>
</evidence>
<dbReference type="InterPro" id="IPR050629">
    <property type="entry name" value="STE20/SPS1-PAK"/>
</dbReference>
<keyword evidence="2" id="KW-0723">Serine/threonine-protein kinase</keyword>
<keyword evidence="4" id="KW-0547">Nucleotide-binding</keyword>
<dbReference type="InterPro" id="IPR000719">
    <property type="entry name" value="Prot_kinase_dom"/>
</dbReference>
<dbReference type="InterPro" id="IPR011009">
    <property type="entry name" value="Kinase-like_dom_sf"/>
</dbReference>
<dbReference type="Pfam" id="PF00069">
    <property type="entry name" value="Pkinase"/>
    <property type="match status" value="1"/>
</dbReference>
<evidence type="ECO:0000256" key="2">
    <source>
        <dbReference type="ARBA" id="ARBA00022527"/>
    </source>
</evidence>
<dbReference type="AlphaFoldDB" id="A0A093VU69"/>
<dbReference type="Gene3D" id="1.10.510.10">
    <property type="entry name" value="Transferase(Phosphotransferase) domain 1"/>
    <property type="match status" value="1"/>
</dbReference>
<accession>A0A093VU69</accession>
<comment type="caution">
    <text evidence="10">The sequence shown here is derived from an EMBL/GenBank/DDBJ whole genome shotgun (WGS) entry which is preliminary data.</text>
</comment>
<dbReference type="HOGENOM" id="CLU_1856640_0_0_1"/>
<dbReference type="PANTHER" id="PTHR48012:SF10">
    <property type="entry name" value="FI20177P1"/>
    <property type="match status" value="1"/>
</dbReference>
<protein>
    <submittedName>
        <fullName evidence="10">Mitogen-activated protein kinase kinase 1</fullName>
    </submittedName>
</protein>
<reference evidence="10" key="1">
    <citation type="journal article" date="2014" name="PLoS Genet.">
        <title>Signature Gene Expression Reveals Novel Clues to the Molecular Mechanisms of Dimorphic Transition in Penicillium marneffei.</title>
        <authorList>
            <person name="Yang E."/>
            <person name="Wang G."/>
            <person name="Cai J."/>
            <person name="Woo P.C."/>
            <person name="Lau S.K."/>
            <person name="Yuen K.-Y."/>
            <person name="Chow W.-N."/>
            <person name="Lin X."/>
        </authorList>
    </citation>
    <scope>NUCLEOTIDE SEQUENCE [LARGE SCALE GENOMIC DNA]</scope>
    <source>
        <strain evidence="10">PM1</strain>
    </source>
</reference>
<proteinExistence type="inferred from homology"/>